<dbReference type="OrthoDB" id="10414228at2759"/>
<feature type="compositionally biased region" description="Basic and acidic residues" evidence="1">
    <location>
        <begin position="218"/>
        <end position="227"/>
    </location>
</feature>
<evidence type="ECO:0000313" key="3">
    <source>
        <dbReference type="EMBL" id="CAG8958354.1"/>
    </source>
</evidence>
<proteinExistence type="predicted"/>
<feature type="signal peptide" evidence="2">
    <location>
        <begin position="1"/>
        <end position="16"/>
    </location>
</feature>
<evidence type="ECO:0000256" key="1">
    <source>
        <dbReference type="SAM" id="MobiDB-lite"/>
    </source>
</evidence>
<dbReference type="Proteomes" id="UP000696280">
    <property type="component" value="Unassembled WGS sequence"/>
</dbReference>
<keyword evidence="4" id="KW-1185">Reference proteome</keyword>
<gene>
    <name evidence="3" type="ORF">HYFRA_00011031</name>
</gene>
<name>A0A9N9PLG5_9HELO</name>
<feature type="region of interest" description="Disordered" evidence="1">
    <location>
        <begin position="55"/>
        <end position="279"/>
    </location>
</feature>
<keyword evidence="2" id="KW-0732">Signal</keyword>
<dbReference type="EMBL" id="CAJVRL010000082">
    <property type="protein sequence ID" value="CAG8958354.1"/>
    <property type="molecule type" value="Genomic_DNA"/>
</dbReference>
<reference evidence="3" key="1">
    <citation type="submission" date="2021-07" db="EMBL/GenBank/DDBJ databases">
        <authorList>
            <person name="Durling M."/>
        </authorList>
    </citation>
    <scope>NUCLEOTIDE SEQUENCE</scope>
</reference>
<evidence type="ECO:0000256" key="2">
    <source>
        <dbReference type="SAM" id="SignalP"/>
    </source>
</evidence>
<comment type="caution">
    <text evidence="3">The sequence shown here is derived from an EMBL/GenBank/DDBJ whole genome shotgun (WGS) entry which is preliminary data.</text>
</comment>
<evidence type="ECO:0000313" key="4">
    <source>
        <dbReference type="Proteomes" id="UP000696280"/>
    </source>
</evidence>
<accession>A0A9N9PLG5</accession>
<sequence length="279" mass="29403">MKFIIPAAALFALTSAAVIPQARDVPSLVELDKADPDAFKFFVRSDVKDEAEILSARSSEEQPTPTADELVVRAQTDPLSGDPSPVSQPIRLNSLEDRATPTEDELVVRAQTDPLSGDPSPVTQPHIVTPLPDRATPLKKRAETPPKPIPSTFLVGTDPLPPPKKNGSKKRGASVESAEKREESGTSTSDSISKRSLTDNADLEDVINLLNGGGVSKRQPEGGDKLQKLPRSSSSADSGPNEASLVARNEAADLLAGATLPRPKFATVSGGKGVNVGRP</sequence>
<organism evidence="3 4">
    <name type="scientific">Hymenoscyphus fraxineus</name>
    <dbReference type="NCBI Taxonomy" id="746836"/>
    <lineage>
        <taxon>Eukaryota</taxon>
        <taxon>Fungi</taxon>
        <taxon>Dikarya</taxon>
        <taxon>Ascomycota</taxon>
        <taxon>Pezizomycotina</taxon>
        <taxon>Leotiomycetes</taxon>
        <taxon>Helotiales</taxon>
        <taxon>Helotiaceae</taxon>
        <taxon>Hymenoscyphus</taxon>
    </lineage>
</organism>
<dbReference type="AlphaFoldDB" id="A0A9N9PLG5"/>
<feature type="chain" id="PRO_5040139874" evidence="2">
    <location>
        <begin position="17"/>
        <end position="279"/>
    </location>
</feature>
<protein>
    <submittedName>
        <fullName evidence="3">Uncharacterized protein</fullName>
    </submittedName>
</protein>
<feature type="compositionally biased region" description="Gly residues" evidence="1">
    <location>
        <begin position="270"/>
        <end position="279"/>
    </location>
</feature>